<evidence type="ECO:0000313" key="1">
    <source>
        <dbReference type="EMBL" id="KAG2536775.1"/>
    </source>
</evidence>
<comment type="caution">
    <text evidence="1">The sequence shown here is derived from an EMBL/GenBank/DDBJ whole genome shotgun (WGS) entry which is preliminary data.</text>
</comment>
<dbReference type="EMBL" id="CM029054">
    <property type="protein sequence ID" value="KAG2536775.1"/>
    <property type="molecule type" value="Genomic_DNA"/>
</dbReference>
<name>A0A8T0MIE1_PANVG</name>
<dbReference type="Proteomes" id="UP000823388">
    <property type="component" value="Chromosome 9N"/>
</dbReference>
<evidence type="ECO:0000313" key="2">
    <source>
        <dbReference type="Proteomes" id="UP000823388"/>
    </source>
</evidence>
<gene>
    <name evidence="1" type="ORF">PVAP13_9NG219873</name>
</gene>
<sequence>MLIEEPKRKTLILGIHGSVAHQLIDELFQPNLASKQIICYKQALTSSGMSGHKPVIFLDTKSTVSCSFTVPHLTI</sequence>
<dbReference type="AlphaFoldDB" id="A0A8T0MIE1"/>
<keyword evidence="2" id="KW-1185">Reference proteome</keyword>
<accession>A0A8T0MIE1</accession>
<reference evidence="1" key="1">
    <citation type="submission" date="2020-05" db="EMBL/GenBank/DDBJ databases">
        <title>WGS assembly of Panicum virgatum.</title>
        <authorList>
            <person name="Lovell J.T."/>
            <person name="Jenkins J."/>
            <person name="Shu S."/>
            <person name="Juenger T.E."/>
            <person name="Schmutz J."/>
        </authorList>
    </citation>
    <scope>NUCLEOTIDE SEQUENCE</scope>
    <source>
        <strain evidence="1">AP13</strain>
    </source>
</reference>
<protein>
    <submittedName>
        <fullName evidence="1">Uncharacterized protein</fullName>
    </submittedName>
</protein>
<organism evidence="1 2">
    <name type="scientific">Panicum virgatum</name>
    <name type="common">Blackwell switchgrass</name>
    <dbReference type="NCBI Taxonomy" id="38727"/>
    <lineage>
        <taxon>Eukaryota</taxon>
        <taxon>Viridiplantae</taxon>
        <taxon>Streptophyta</taxon>
        <taxon>Embryophyta</taxon>
        <taxon>Tracheophyta</taxon>
        <taxon>Spermatophyta</taxon>
        <taxon>Magnoliopsida</taxon>
        <taxon>Liliopsida</taxon>
        <taxon>Poales</taxon>
        <taxon>Poaceae</taxon>
        <taxon>PACMAD clade</taxon>
        <taxon>Panicoideae</taxon>
        <taxon>Panicodae</taxon>
        <taxon>Paniceae</taxon>
        <taxon>Panicinae</taxon>
        <taxon>Panicum</taxon>
        <taxon>Panicum sect. Hiantes</taxon>
    </lineage>
</organism>
<proteinExistence type="predicted"/>